<evidence type="ECO:0000313" key="2">
    <source>
        <dbReference type="EMBL" id="GFU34349.1"/>
    </source>
</evidence>
<dbReference type="AlphaFoldDB" id="A0A8X6PQH8"/>
<evidence type="ECO:0000313" key="3">
    <source>
        <dbReference type="Proteomes" id="UP000887013"/>
    </source>
</evidence>
<sequence length="143" mass="15704">MSGCCCHLPQAKGGGVGWKHGTLNLSARRPQPSAVAGRDVPSESCQLGKENGVIRIKQTLHFQGHNSRDQPPAPHIVHYGSTLREVEKSLVWMLYRKELRMQKATPRSKNELDAVPEDSTPSFIIGKFRMAGFKSGPISLGDD</sequence>
<reference evidence="1" key="1">
    <citation type="submission" date="2020-08" db="EMBL/GenBank/DDBJ databases">
        <title>Multicomponent nature underlies the extraordinary mechanical properties of spider dragline silk.</title>
        <authorList>
            <person name="Kono N."/>
            <person name="Nakamura H."/>
            <person name="Mori M."/>
            <person name="Yoshida Y."/>
            <person name="Ohtoshi R."/>
            <person name="Malay A.D."/>
            <person name="Moran D.A.P."/>
            <person name="Tomita M."/>
            <person name="Numata K."/>
            <person name="Arakawa K."/>
        </authorList>
    </citation>
    <scope>NUCLEOTIDE SEQUENCE</scope>
</reference>
<dbReference type="EMBL" id="BMAW01034244">
    <property type="protein sequence ID" value="GFU34349.1"/>
    <property type="molecule type" value="Genomic_DNA"/>
</dbReference>
<organism evidence="1 3">
    <name type="scientific">Nephila pilipes</name>
    <name type="common">Giant wood spider</name>
    <name type="synonym">Nephila maculata</name>
    <dbReference type="NCBI Taxonomy" id="299642"/>
    <lineage>
        <taxon>Eukaryota</taxon>
        <taxon>Metazoa</taxon>
        <taxon>Ecdysozoa</taxon>
        <taxon>Arthropoda</taxon>
        <taxon>Chelicerata</taxon>
        <taxon>Arachnida</taxon>
        <taxon>Araneae</taxon>
        <taxon>Araneomorphae</taxon>
        <taxon>Entelegynae</taxon>
        <taxon>Araneoidea</taxon>
        <taxon>Nephilidae</taxon>
        <taxon>Nephila</taxon>
    </lineage>
</organism>
<proteinExistence type="predicted"/>
<protein>
    <submittedName>
        <fullName evidence="1">Uncharacterized protein</fullName>
    </submittedName>
</protein>
<gene>
    <name evidence="2" type="ORF">NPIL_270061</name>
    <name evidence="1" type="ORF">NPIL_332231</name>
</gene>
<comment type="caution">
    <text evidence="1">The sequence shown here is derived from an EMBL/GenBank/DDBJ whole genome shotgun (WGS) entry which is preliminary data.</text>
</comment>
<keyword evidence="3" id="KW-1185">Reference proteome</keyword>
<name>A0A8X6PQH8_NEPPI</name>
<dbReference type="EMBL" id="BMAW01072560">
    <property type="protein sequence ID" value="GFT83579.1"/>
    <property type="molecule type" value="Genomic_DNA"/>
</dbReference>
<dbReference type="Proteomes" id="UP000887013">
    <property type="component" value="Unassembled WGS sequence"/>
</dbReference>
<accession>A0A8X6PQH8</accession>
<evidence type="ECO:0000313" key="1">
    <source>
        <dbReference type="EMBL" id="GFT83579.1"/>
    </source>
</evidence>